<evidence type="ECO:0000313" key="4">
    <source>
        <dbReference type="Proteomes" id="UP001372338"/>
    </source>
</evidence>
<dbReference type="EMBL" id="JAYWIO010000002">
    <property type="protein sequence ID" value="KAK7280876.1"/>
    <property type="molecule type" value="Genomic_DNA"/>
</dbReference>
<dbReference type="Proteomes" id="UP001372338">
    <property type="component" value="Unassembled WGS sequence"/>
</dbReference>
<organism evidence="3 4">
    <name type="scientific">Crotalaria pallida</name>
    <name type="common">Smooth rattlebox</name>
    <name type="synonym">Crotalaria striata</name>
    <dbReference type="NCBI Taxonomy" id="3830"/>
    <lineage>
        <taxon>Eukaryota</taxon>
        <taxon>Viridiplantae</taxon>
        <taxon>Streptophyta</taxon>
        <taxon>Embryophyta</taxon>
        <taxon>Tracheophyta</taxon>
        <taxon>Spermatophyta</taxon>
        <taxon>Magnoliopsida</taxon>
        <taxon>eudicotyledons</taxon>
        <taxon>Gunneridae</taxon>
        <taxon>Pentapetalae</taxon>
        <taxon>rosids</taxon>
        <taxon>fabids</taxon>
        <taxon>Fabales</taxon>
        <taxon>Fabaceae</taxon>
        <taxon>Papilionoideae</taxon>
        <taxon>50 kb inversion clade</taxon>
        <taxon>genistoids sensu lato</taxon>
        <taxon>core genistoids</taxon>
        <taxon>Crotalarieae</taxon>
        <taxon>Crotalaria</taxon>
    </lineage>
</organism>
<dbReference type="InterPro" id="IPR023214">
    <property type="entry name" value="HAD_sf"/>
</dbReference>
<gene>
    <name evidence="3" type="ORF">RIF29_08422</name>
</gene>
<keyword evidence="1" id="KW-0472">Membrane</keyword>
<keyword evidence="1" id="KW-0812">Transmembrane</keyword>
<accession>A0AAN9FTH0</accession>
<evidence type="ECO:0000256" key="1">
    <source>
        <dbReference type="SAM" id="Phobius"/>
    </source>
</evidence>
<dbReference type="Gene3D" id="3.40.50.1000">
    <property type="entry name" value="HAD superfamily/HAD-like"/>
    <property type="match status" value="1"/>
</dbReference>
<name>A0AAN9FTH0_CROPI</name>
<keyword evidence="4" id="KW-1185">Reference proteome</keyword>
<dbReference type="Pfam" id="PF03031">
    <property type="entry name" value="NIF"/>
    <property type="match status" value="1"/>
</dbReference>
<dbReference type="AlphaFoldDB" id="A0AAN9FTH0"/>
<reference evidence="3 4" key="1">
    <citation type="submission" date="2024-01" db="EMBL/GenBank/DDBJ databases">
        <title>The genomes of 5 underutilized Papilionoideae crops provide insights into root nodulation and disease resistanc.</title>
        <authorList>
            <person name="Yuan L."/>
        </authorList>
    </citation>
    <scope>NUCLEOTIDE SEQUENCE [LARGE SCALE GENOMIC DNA]</scope>
    <source>
        <strain evidence="3">ZHUSHIDOU_FW_LH</strain>
        <tissue evidence="3">Leaf</tissue>
    </source>
</reference>
<dbReference type="SUPFAM" id="SSF56784">
    <property type="entry name" value="HAD-like"/>
    <property type="match status" value="1"/>
</dbReference>
<dbReference type="InterPro" id="IPR036412">
    <property type="entry name" value="HAD-like_sf"/>
</dbReference>
<dbReference type="InterPro" id="IPR004274">
    <property type="entry name" value="FCP1_dom"/>
</dbReference>
<feature type="domain" description="FCP1 homology" evidence="2">
    <location>
        <begin position="29"/>
        <end position="70"/>
    </location>
</feature>
<keyword evidence="1" id="KW-1133">Transmembrane helix</keyword>
<sequence>MVISSIVSGLIIIIALVMVDKIIMLSFHQAFGFQVDNGIPIESWFDDRSDQELILLLPFLESLVGVDDVRPLIAKKFNLRERIAAASSQPLNTNTRDLVSE</sequence>
<comment type="caution">
    <text evidence="3">The sequence shown here is derived from an EMBL/GenBank/DDBJ whole genome shotgun (WGS) entry which is preliminary data.</text>
</comment>
<feature type="transmembrane region" description="Helical" evidence="1">
    <location>
        <begin position="6"/>
        <end position="27"/>
    </location>
</feature>
<proteinExistence type="predicted"/>
<protein>
    <recommendedName>
        <fullName evidence="2">FCP1 homology domain-containing protein</fullName>
    </recommendedName>
</protein>
<evidence type="ECO:0000259" key="2">
    <source>
        <dbReference type="Pfam" id="PF03031"/>
    </source>
</evidence>
<evidence type="ECO:0000313" key="3">
    <source>
        <dbReference type="EMBL" id="KAK7280876.1"/>
    </source>
</evidence>